<protein>
    <recommendedName>
        <fullName evidence="3">Ig-like domain-containing protein</fullName>
    </recommendedName>
</protein>
<name>A0ABD3XLB8_SINWO</name>
<keyword evidence="2" id="KW-1185">Reference proteome</keyword>
<dbReference type="Proteomes" id="UP001634394">
    <property type="component" value="Unassembled WGS sequence"/>
</dbReference>
<evidence type="ECO:0008006" key="3">
    <source>
        <dbReference type="Google" id="ProtNLM"/>
    </source>
</evidence>
<dbReference type="EMBL" id="JBJQND010000002">
    <property type="protein sequence ID" value="KAL3886925.1"/>
    <property type="molecule type" value="Genomic_DNA"/>
</dbReference>
<reference evidence="1 2" key="1">
    <citation type="submission" date="2024-11" db="EMBL/GenBank/DDBJ databases">
        <title>Chromosome-level genome assembly of the freshwater bivalve Anodonta woodiana.</title>
        <authorList>
            <person name="Chen X."/>
        </authorList>
    </citation>
    <scope>NUCLEOTIDE SEQUENCE [LARGE SCALE GENOMIC DNA]</scope>
    <source>
        <strain evidence="1">MN2024</strain>
        <tissue evidence="1">Gills</tissue>
    </source>
</reference>
<organism evidence="1 2">
    <name type="scientific">Sinanodonta woodiana</name>
    <name type="common">Chinese pond mussel</name>
    <name type="synonym">Anodonta woodiana</name>
    <dbReference type="NCBI Taxonomy" id="1069815"/>
    <lineage>
        <taxon>Eukaryota</taxon>
        <taxon>Metazoa</taxon>
        <taxon>Spiralia</taxon>
        <taxon>Lophotrochozoa</taxon>
        <taxon>Mollusca</taxon>
        <taxon>Bivalvia</taxon>
        <taxon>Autobranchia</taxon>
        <taxon>Heteroconchia</taxon>
        <taxon>Palaeoheterodonta</taxon>
        <taxon>Unionida</taxon>
        <taxon>Unionoidea</taxon>
        <taxon>Unionidae</taxon>
        <taxon>Unioninae</taxon>
        <taxon>Sinanodonta</taxon>
    </lineage>
</organism>
<proteinExistence type="predicted"/>
<gene>
    <name evidence="1" type="ORF">ACJMK2_026882</name>
</gene>
<evidence type="ECO:0000313" key="2">
    <source>
        <dbReference type="Proteomes" id="UP001634394"/>
    </source>
</evidence>
<evidence type="ECO:0000313" key="1">
    <source>
        <dbReference type="EMBL" id="KAL3886925.1"/>
    </source>
</evidence>
<sequence>MQCSSSGNLDVDTLLQLKLSRRKFTEPNFIGIGSMKFNGLAKLDPTVPLDIQTRSPNITGSVDIGHRSGTMTVSINAQGLECTDQAEFQCSLTYLDLDQISQMVTDSKTFSVMTAPNEVLIYSLEYYDDNGTTQQLSNNSVLNTGTRIKCRCTANVGSFPEGEILWERSLEMGSMKSFIPYTPAQVTDIVQETSKKYGCFYRRTSSMYYNLTDLDEDGISFRCKARSYLGGQLYEALANQ</sequence>
<comment type="caution">
    <text evidence="1">The sequence shown here is derived from an EMBL/GenBank/DDBJ whole genome shotgun (WGS) entry which is preliminary data.</text>
</comment>
<dbReference type="AlphaFoldDB" id="A0ABD3XLB8"/>
<feature type="non-terminal residue" evidence="1">
    <location>
        <position position="240"/>
    </location>
</feature>
<accession>A0ABD3XLB8</accession>